<evidence type="ECO:0000313" key="6">
    <source>
        <dbReference type="EMBL" id="SPF76067.1"/>
    </source>
</evidence>
<keyword evidence="3" id="KW-0479">Metal-binding</keyword>
<reference evidence="7" key="1">
    <citation type="submission" date="2018-03" db="EMBL/GenBank/DDBJ databases">
        <authorList>
            <person name="Rodrigo-Torres L."/>
            <person name="Arahal R. D."/>
            <person name="Lucena T."/>
        </authorList>
    </citation>
    <scope>NUCLEOTIDE SEQUENCE [LARGE SCALE GENOMIC DNA]</scope>
    <source>
        <strain evidence="7">CECT 8811</strain>
    </source>
</reference>
<feature type="domain" description="Nudix hydrolase" evidence="5">
    <location>
        <begin position="223"/>
        <end position="363"/>
    </location>
</feature>
<feature type="binding site" evidence="3">
    <location>
        <position position="265"/>
    </location>
    <ligand>
        <name>Mg(2+)</name>
        <dbReference type="ChEBI" id="CHEBI:18420"/>
        <label>1</label>
    </ligand>
</feature>
<dbReference type="GO" id="GO:0046872">
    <property type="term" value="F:metal ion binding"/>
    <property type="evidence" value="ECO:0007669"/>
    <property type="project" value="UniProtKB-KW"/>
</dbReference>
<dbReference type="InterPro" id="IPR036568">
    <property type="entry name" value="GGCT-like_sf"/>
</dbReference>
<keyword evidence="1" id="KW-0808">Transferase</keyword>
<feature type="binding site" evidence="3">
    <location>
        <position position="285"/>
    </location>
    <ligand>
        <name>Mg(2+)</name>
        <dbReference type="ChEBI" id="CHEBI:18420"/>
        <label>1</label>
    </ligand>
</feature>
<dbReference type="Gene3D" id="3.90.79.10">
    <property type="entry name" value="Nucleoside Triphosphate Pyrophosphohydrolase"/>
    <property type="match status" value="1"/>
</dbReference>
<dbReference type="Proteomes" id="UP000244911">
    <property type="component" value="Unassembled WGS sequence"/>
</dbReference>
<dbReference type="SUPFAM" id="SSF55811">
    <property type="entry name" value="Nudix"/>
    <property type="match status" value="1"/>
</dbReference>
<dbReference type="PANTHER" id="PTHR31544:SF2">
    <property type="entry name" value="AIG2-LIKE PROTEIN D"/>
    <property type="match status" value="1"/>
</dbReference>
<comment type="cofactor">
    <cofactor evidence="3">
        <name>Mg(2+)</name>
        <dbReference type="ChEBI" id="CHEBI:18420"/>
    </cofactor>
</comment>
<dbReference type="InterPro" id="IPR015797">
    <property type="entry name" value="NUDIX_hydrolase-like_dom_sf"/>
</dbReference>
<evidence type="ECO:0000259" key="5">
    <source>
        <dbReference type="PROSITE" id="PS51462"/>
    </source>
</evidence>
<dbReference type="NCBIfam" id="TIGR00052">
    <property type="entry name" value="nudix-type nucleoside diphosphatase, YffH/AdpP family"/>
    <property type="match status" value="1"/>
</dbReference>
<organism evidence="6 7">
    <name type="scientific">Aliiroseovarius pelagivivens</name>
    <dbReference type="NCBI Taxonomy" id="1639690"/>
    <lineage>
        <taxon>Bacteria</taxon>
        <taxon>Pseudomonadati</taxon>
        <taxon>Pseudomonadota</taxon>
        <taxon>Alphaproteobacteria</taxon>
        <taxon>Rhodobacterales</taxon>
        <taxon>Paracoccaceae</taxon>
        <taxon>Aliiroseovarius</taxon>
    </lineage>
</organism>
<dbReference type="SUPFAM" id="SSF110857">
    <property type="entry name" value="Gamma-glutamyl cyclotransferase-like"/>
    <property type="match status" value="1"/>
</dbReference>
<feature type="binding site" evidence="3">
    <location>
        <position position="334"/>
    </location>
    <ligand>
        <name>Mg(2+)</name>
        <dbReference type="ChEBI" id="CHEBI:18420"/>
        <label>1</label>
    </ligand>
</feature>
<gene>
    <name evidence="6" type="primary">nudF</name>
    <name evidence="6" type="ORF">ALP8811_01066</name>
</gene>
<proteinExistence type="predicted"/>
<dbReference type="PANTHER" id="PTHR31544">
    <property type="entry name" value="AIG2-LIKE PROTEIN D"/>
    <property type="match status" value="1"/>
</dbReference>
<dbReference type="Pfam" id="PF00293">
    <property type="entry name" value="NUDIX"/>
    <property type="match status" value="1"/>
</dbReference>
<accession>A0A2R8AJK9</accession>
<keyword evidence="3" id="KW-0460">Magnesium</keyword>
<evidence type="ECO:0000256" key="4">
    <source>
        <dbReference type="PIRSR" id="PIRSR604385-3"/>
    </source>
</evidence>
<dbReference type="InterPro" id="IPR045038">
    <property type="entry name" value="AIG2-like"/>
</dbReference>
<keyword evidence="7" id="KW-1185">Reference proteome</keyword>
<dbReference type="GO" id="GO:0016740">
    <property type="term" value="F:transferase activity"/>
    <property type="evidence" value="ECO:0007669"/>
    <property type="project" value="UniProtKB-KW"/>
</dbReference>
<evidence type="ECO:0000256" key="1">
    <source>
        <dbReference type="ARBA" id="ARBA00022679"/>
    </source>
</evidence>
<dbReference type="PROSITE" id="PS51462">
    <property type="entry name" value="NUDIX"/>
    <property type="match status" value="1"/>
</dbReference>
<feature type="binding site" evidence="3">
    <location>
        <position position="281"/>
    </location>
    <ligand>
        <name>Mg(2+)</name>
        <dbReference type="ChEBI" id="CHEBI:18420"/>
        <label>1</label>
    </ligand>
</feature>
<dbReference type="OrthoDB" id="5292471at2"/>
<evidence type="ECO:0000256" key="2">
    <source>
        <dbReference type="ARBA" id="ARBA00030602"/>
    </source>
</evidence>
<dbReference type="CDD" id="cd06661">
    <property type="entry name" value="GGCT_like"/>
    <property type="match status" value="1"/>
</dbReference>
<name>A0A2R8AJK9_9RHOB</name>
<dbReference type="GO" id="GO:0016818">
    <property type="term" value="F:hydrolase activity, acting on acid anhydrides, in phosphorus-containing anhydrides"/>
    <property type="evidence" value="ECO:0007669"/>
    <property type="project" value="InterPro"/>
</dbReference>
<dbReference type="CDD" id="cd24155">
    <property type="entry name" value="NUDIX_ADPRase"/>
    <property type="match status" value="1"/>
</dbReference>
<dbReference type="InterPro" id="IPR013024">
    <property type="entry name" value="GGCT-like"/>
</dbReference>
<dbReference type="EMBL" id="OMOI01000001">
    <property type="protein sequence ID" value="SPF76067.1"/>
    <property type="molecule type" value="Genomic_DNA"/>
</dbReference>
<protein>
    <recommendedName>
        <fullName evidence="2">Putative gamma-glutamylcyclotransferase</fullName>
    </recommendedName>
</protein>
<dbReference type="InterPro" id="IPR000086">
    <property type="entry name" value="NUDIX_hydrolase_dom"/>
</dbReference>
<dbReference type="InterPro" id="IPR004385">
    <property type="entry name" value="NDP_pyrophosphatase"/>
</dbReference>
<evidence type="ECO:0000256" key="3">
    <source>
        <dbReference type="PIRSR" id="PIRSR604385-2"/>
    </source>
</evidence>
<dbReference type="AlphaFoldDB" id="A0A2R8AJK9"/>
<feature type="short sequence motif" description="Nudix box" evidence="4">
    <location>
        <begin position="266"/>
        <end position="288"/>
    </location>
</feature>
<dbReference type="InterPro" id="IPR009288">
    <property type="entry name" value="AIG2-like_dom"/>
</dbReference>
<sequence>MNSLFFYGTLCHRPLLDLVLGGESTCRISPASLTSHVANWVQNQPFPMISASDASARLTGLLVQDLSDQDVARLNFYEGGFDYSLEDVEVQVEPDGIQVQTQVYFPAPGLWTPGEIWSLSDWEAQFGAMTVEAAKEVMEGYGQVAPDEIARRFPMIRTRAASRVRARTEPSPTTLRVDYGSQDVSVQSRGRPYAKHFTMEEQELSFRKYSGEMSEVVDRAAFVGGDAVIVLPYDPVRDRVLVIEQFRMGPQIRGDVRPWLLEPIAGRIDGGETPEDSARREAMEEARLELDRLIALTPHYPSPGASTEFFYPFIALCDLPDDASGIGGVESEAEDIRSHVIPFDHLIELITSGEANCGPLILAAFWLAANRQDLRTHS</sequence>
<evidence type="ECO:0000313" key="7">
    <source>
        <dbReference type="Proteomes" id="UP000244911"/>
    </source>
</evidence>
<dbReference type="Gene3D" id="3.10.490.10">
    <property type="entry name" value="Gamma-glutamyl cyclotransferase-like"/>
    <property type="match status" value="1"/>
</dbReference>
<dbReference type="Pfam" id="PF06094">
    <property type="entry name" value="GGACT"/>
    <property type="match status" value="1"/>
</dbReference>
<keyword evidence="6" id="KW-0378">Hydrolase</keyword>
<dbReference type="RefSeq" id="WP_108856111.1">
    <property type="nucleotide sequence ID" value="NZ_OMOI01000001.1"/>
</dbReference>